<proteinExistence type="predicted"/>
<dbReference type="PIRSF" id="PIRSF038958">
    <property type="entry name" value="PG_synth_SpoVB"/>
    <property type="match status" value="1"/>
</dbReference>
<dbReference type="PANTHER" id="PTHR30250">
    <property type="entry name" value="PST FAMILY PREDICTED COLANIC ACID TRANSPORTER"/>
    <property type="match status" value="1"/>
</dbReference>
<dbReference type="GO" id="GO:0005886">
    <property type="term" value="C:plasma membrane"/>
    <property type="evidence" value="ECO:0007669"/>
    <property type="project" value="UniProtKB-SubCell"/>
</dbReference>
<sequence length="506" mass="55209">MKKWTFLKNALIMTLTSLILRTVGIFFRVYLSDKIGAEGMGLYQLIFSLYVLATTLATAGIPIAVTRLISESPTADRRTVRRILRRTVGVSVLVGLAAFAALFFGSDFISAVFLHDERAALPLRILSFGLPCMSAAACFKGYFIARRRVKSSSAALLFEQTVRMGLIFFLLGRYAPRGIAAACAAVVVGNAVSEAASTLYLFAAYRRDCRTIPAGGAPARSPILRKFAQIALPIAAGSWLNSLLRTIENLLVPDRLAVHTGSKEMGLSQFGMLKGMAMPLLFFPSSFLNSLSTLLVPEISEANVRRQDAKLHRTISRAIHITLSISVLLGALFCVYAYPLGQLLYKSDEVGFLLSVLAPIMPLIYLENIIDGILKGLNQQVSSLRYSLLDSASRIALIALIVPHEGIKGFLLVMIVSNLLTCFLNARRLFVVTGLPIRWGKWFCKPVLSALTAALLTRLTFGVEPLQSLPAFASMVLGALMLSALYALCLWITGGVRRDDLAPVRR</sequence>
<evidence type="ECO:0000256" key="1">
    <source>
        <dbReference type="ARBA" id="ARBA00004651"/>
    </source>
</evidence>
<evidence type="ECO:0000256" key="5">
    <source>
        <dbReference type="ARBA" id="ARBA00023136"/>
    </source>
</evidence>
<feature type="transmembrane region" description="Helical" evidence="6">
    <location>
        <begin position="350"/>
        <end position="374"/>
    </location>
</feature>
<feature type="transmembrane region" description="Helical" evidence="6">
    <location>
        <begin position="276"/>
        <end position="297"/>
    </location>
</feature>
<dbReference type="Pfam" id="PF01943">
    <property type="entry name" value="Polysacc_synt"/>
    <property type="match status" value="1"/>
</dbReference>
<feature type="transmembrane region" description="Helical" evidence="6">
    <location>
        <begin position="473"/>
        <end position="496"/>
    </location>
</feature>
<feature type="transmembrane region" description="Helical" evidence="6">
    <location>
        <begin position="43"/>
        <end position="69"/>
    </location>
</feature>
<dbReference type="InterPro" id="IPR024923">
    <property type="entry name" value="PG_synth_SpoVB"/>
</dbReference>
<dbReference type="AlphaFoldDB" id="A0A926DFF9"/>
<feature type="transmembrane region" description="Helical" evidence="6">
    <location>
        <begin position="12"/>
        <end position="31"/>
    </location>
</feature>
<keyword evidence="3 6" id="KW-0812">Transmembrane</keyword>
<accession>A0A926DFF9</accession>
<dbReference type="InterPro" id="IPR050833">
    <property type="entry name" value="Poly_Biosynth_Transport"/>
</dbReference>
<dbReference type="EMBL" id="JACRSP010000004">
    <property type="protein sequence ID" value="MBC8536857.1"/>
    <property type="molecule type" value="Genomic_DNA"/>
</dbReference>
<dbReference type="RefSeq" id="WP_249300853.1">
    <property type="nucleotide sequence ID" value="NZ_JACRSP010000004.1"/>
</dbReference>
<comment type="caution">
    <text evidence="7">The sequence shown here is derived from an EMBL/GenBank/DDBJ whole genome shotgun (WGS) entry which is preliminary data.</text>
</comment>
<evidence type="ECO:0000256" key="3">
    <source>
        <dbReference type="ARBA" id="ARBA00022692"/>
    </source>
</evidence>
<keyword evidence="2" id="KW-1003">Cell membrane</keyword>
<keyword evidence="5 6" id="KW-0472">Membrane</keyword>
<protein>
    <submittedName>
        <fullName evidence="7">Polysaccharide biosynthesis protein</fullName>
    </submittedName>
</protein>
<feature type="transmembrane region" description="Helical" evidence="6">
    <location>
        <begin position="90"/>
        <end position="113"/>
    </location>
</feature>
<keyword evidence="4 6" id="KW-1133">Transmembrane helix</keyword>
<gene>
    <name evidence="7" type="ORF">H8695_09175</name>
</gene>
<feature type="transmembrane region" description="Helical" evidence="6">
    <location>
        <begin position="318"/>
        <end position="338"/>
    </location>
</feature>
<dbReference type="CDD" id="cd13124">
    <property type="entry name" value="MATE_SpoVB_like"/>
    <property type="match status" value="1"/>
</dbReference>
<keyword evidence="8" id="KW-1185">Reference proteome</keyword>
<evidence type="ECO:0000313" key="7">
    <source>
        <dbReference type="EMBL" id="MBC8536857.1"/>
    </source>
</evidence>
<comment type="subcellular location">
    <subcellularLocation>
        <location evidence="1">Cell membrane</location>
        <topology evidence="1">Multi-pass membrane protein</topology>
    </subcellularLocation>
</comment>
<organism evidence="7 8">
    <name type="scientific">Feifania hominis</name>
    <dbReference type="NCBI Taxonomy" id="2763660"/>
    <lineage>
        <taxon>Bacteria</taxon>
        <taxon>Bacillati</taxon>
        <taxon>Bacillota</taxon>
        <taxon>Clostridia</taxon>
        <taxon>Eubacteriales</taxon>
        <taxon>Feifaniaceae</taxon>
        <taxon>Feifania</taxon>
    </lineage>
</organism>
<reference evidence="7" key="1">
    <citation type="submission" date="2020-08" db="EMBL/GenBank/DDBJ databases">
        <title>Genome public.</title>
        <authorList>
            <person name="Liu C."/>
            <person name="Sun Q."/>
        </authorList>
    </citation>
    <scope>NUCLEOTIDE SEQUENCE</scope>
    <source>
        <strain evidence="7">BX7</strain>
    </source>
</reference>
<dbReference type="InterPro" id="IPR002797">
    <property type="entry name" value="Polysacc_synth"/>
</dbReference>
<name>A0A926DFF9_9FIRM</name>
<evidence type="ECO:0000313" key="8">
    <source>
        <dbReference type="Proteomes" id="UP000620366"/>
    </source>
</evidence>
<feature type="transmembrane region" description="Helical" evidence="6">
    <location>
        <begin position="410"/>
        <end position="430"/>
    </location>
</feature>
<dbReference type="PANTHER" id="PTHR30250:SF24">
    <property type="entry name" value="STAGE V SPORULATION PROTEIN B"/>
    <property type="match status" value="1"/>
</dbReference>
<evidence type="ECO:0000256" key="2">
    <source>
        <dbReference type="ARBA" id="ARBA00022475"/>
    </source>
</evidence>
<evidence type="ECO:0000256" key="4">
    <source>
        <dbReference type="ARBA" id="ARBA00022989"/>
    </source>
</evidence>
<evidence type="ECO:0000256" key="6">
    <source>
        <dbReference type="SAM" id="Phobius"/>
    </source>
</evidence>
<feature type="transmembrane region" description="Helical" evidence="6">
    <location>
        <begin position="125"/>
        <end position="143"/>
    </location>
</feature>
<dbReference type="Proteomes" id="UP000620366">
    <property type="component" value="Unassembled WGS sequence"/>
</dbReference>